<gene>
    <name evidence="2" type="ORF">Hyperionvirus17_42</name>
</gene>
<protein>
    <submittedName>
        <fullName evidence="2">Uncharacterized protein</fullName>
    </submittedName>
</protein>
<feature type="compositionally biased region" description="Basic and acidic residues" evidence="1">
    <location>
        <begin position="29"/>
        <end position="40"/>
    </location>
</feature>
<accession>A0A3G5AAK1</accession>
<reference evidence="2" key="1">
    <citation type="submission" date="2018-10" db="EMBL/GenBank/DDBJ databases">
        <title>Hidden diversity of soil giant viruses.</title>
        <authorList>
            <person name="Schulz F."/>
            <person name="Alteio L."/>
            <person name="Goudeau D."/>
            <person name="Ryan E.M."/>
            <person name="Malmstrom R.R."/>
            <person name="Blanchard J."/>
            <person name="Woyke T."/>
        </authorList>
    </citation>
    <scope>NUCLEOTIDE SEQUENCE</scope>
    <source>
        <strain evidence="2">HYV1</strain>
    </source>
</reference>
<organism evidence="2">
    <name type="scientific">Hyperionvirus sp</name>
    <dbReference type="NCBI Taxonomy" id="2487770"/>
    <lineage>
        <taxon>Viruses</taxon>
        <taxon>Varidnaviria</taxon>
        <taxon>Bamfordvirae</taxon>
        <taxon>Nucleocytoviricota</taxon>
        <taxon>Megaviricetes</taxon>
        <taxon>Imitervirales</taxon>
        <taxon>Mimiviridae</taxon>
        <taxon>Klosneuvirinae</taxon>
    </lineage>
</organism>
<evidence type="ECO:0000256" key="1">
    <source>
        <dbReference type="SAM" id="MobiDB-lite"/>
    </source>
</evidence>
<dbReference type="EMBL" id="MK072399">
    <property type="protein sequence ID" value="AYV84122.1"/>
    <property type="molecule type" value="Genomic_DNA"/>
</dbReference>
<feature type="region of interest" description="Disordered" evidence="1">
    <location>
        <begin position="1"/>
        <end position="40"/>
    </location>
</feature>
<sequence>MRRANFRVSIGNIHGGGGGESVSGDEFSDSSREIELANIS</sequence>
<name>A0A3G5AAK1_9VIRU</name>
<proteinExistence type="predicted"/>
<evidence type="ECO:0000313" key="2">
    <source>
        <dbReference type="EMBL" id="AYV84122.1"/>
    </source>
</evidence>